<dbReference type="GeneID" id="87953387"/>
<protein>
    <submittedName>
        <fullName evidence="3">Uncharacterized protein</fullName>
    </submittedName>
</protein>
<accession>A0ABZ1CT14</accession>
<feature type="compositionally biased region" description="Low complexity" evidence="1">
    <location>
        <begin position="26"/>
        <end position="69"/>
    </location>
</feature>
<proteinExistence type="predicted"/>
<reference evidence="3 4" key="1">
    <citation type="submission" date="2024-01" db="EMBL/GenBank/DDBJ databases">
        <title>Comparative genomics of Cryptococcus and Kwoniella reveals pathogenesis evolution and contrasting modes of karyotype evolution via chromosome fusion or intercentromeric recombination.</title>
        <authorList>
            <person name="Coelho M.A."/>
            <person name="David-Palma M."/>
            <person name="Shea T."/>
            <person name="Bowers K."/>
            <person name="McGinley-Smith S."/>
            <person name="Mohammad A.W."/>
            <person name="Gnirke A."/>
            <person name="Yurkov A.M."/>
            <person name="Nowrousian M."/>
            <person name="Sun S."/>
            <person name="Cuomo C.A."/>
            <person name="Heitman J."/>
        </authorList>
    </citation>
    <scope>NUCLEOTIDE SEQUENCE [LARGE SCALE GENOMIC DNA]</scope>
    <source>
        <strain evidence="3">CBS 11374</strain>
    </source>
</reference>
<feature type="chain" id="PRO_5046920951" evidence="2">
    <location>
        <begin position="21"/>
        <end position="187"/>
    </location>
</feature>
<keyword evidence="4" id="KW-1185">Reference proteome</keyword>
<name>A0ABZ1CT14_9TREE</name>
<feature type="region of interest" description="Disordered" evidence="1">
    <location>
        <begin position="26"/>
        <end position="73"/>
    </location>
</feature>
<organism evidence="3 4">
    <name type="scientific">Kwoniella shivajii</name>
    <dbReference type="NCBI Taxonomy" id="564305"/>
    <lineage>
        <taxon>Eukaryota</taxon>
        <taxon>Fungi</taxon>
        <taxon>Dikarya</taxon>
        <taxon>Basidiomycota</taxon>
        <taxon>Agaricomycotina</taxon>
        <taxon>Tremellomycetes</taxon>
        <taxon>Tremellales</taxon>
        <taxon>Cryptococcaceae</taxon>
        <taxon>Kwoniella</taxon>
    </lineage>
</organism>
<evidence type="ECO:0000313" key="4">
    <source>
        <dbReference type="Proteomes" id="UP001329825"/>
    </source>
</evidence>
<gene>
    <name evidence="3" type="ORF">IL334_001256</name>
</gene>
<dbReference type="RefSeq" id="XP_062789064.1">
    <property type="nucleotide sequence ID" value="XM_062933013.1"/>
</dbReference>
<dbReference type="Proteomes" id="UP001329825">
    <property type="component" value="Chromosome 1"/>
</dbReference>
<keyword evidence="2" id="KW-0732">Signal</keyword>
<feature type="signal peptide" evidence="2">
    <location>
        <begin position="1"/>
        <end position="20"/>
    </location>
</feature>
<evidence type="ECO:0000313" key="3">
    <source>
        <dbReference type="EMBL" id="WRT64324.1"/>
    </source>
</evidence>
<evidence type="ECO:0000256" key="1">
    <source>
        <dbReference type="SAM" id="MobiDB-lite"/>
    </source>
</evidence>
<evidence type="ECO:0000256" key="2">
    <source>
        <dbReference type="SAM" id="SignalP"/>
    </source>
</evidence>
<sequence>MFSLKTIVVLLALTATGASATSSSASIAKSSTTLAKSSTSASKSSTSVAKSSTSAGSKSSISAGKGTTTPVAKSSASAAPTAYHAVKFTNSFPSVFHTGQTVNLTWTGGDGYYAVYRLQVTQGQGSVRPGYYTHNTTQTSLSVTLDENISPKTTLNFGISEANILPTSQLALNETYQLSGAIPFIQA</sequence>
<dbReference type="EMBL" id="CP141881">
    <property type="protein sequence ID" value="WRT64324.1"/>
    <property type="molecule type" value="Genomic_DNA"/>
</dbReference>